<feature type="region of interest" description="Disordered" evidence="1">
    <location>
        <begin position="1"/>
        <end position="100"/>
    </location>
</feature>
<reference evidence="2" key="2">
    <citation type="submission" date="2020-01" db="EMBL/GenBank/DDBJ databases">
        <title>Population-level Yeast Reference Genomes.</title>
        <authorList>
            <person name="Yue J.-X."/>
        </authorList>
    </citation>
    <scope>NUCLEOTIDE SEQUENCE</scope>
    <source>
        <strain evidence="2">CBS432</strain>
    </source>
</reference>
<reference evidence="2" key="3">
    <citation type="submission" date="2025-07" db="EMBL/GenBank/DDBJ databases">
        <authorList>
            <consortium name="NCBI Genome Project"/>
        </authorList>
    </citation>
    <scope>NUCLEOTIDE SEQUENCE</scope>
    <source>
        <strain evidence="2">CBS432</strain>
    </source>
</reference>
<proteinExistence type="predicted"/>
<dbReference type="GeneID" id="54631213"/>
<gene>
    <name evidence="2" type="primary">SMU2</name>
    <name evidence="2" type="ORF">SPAR_I00090</name>
</gene>
<evidence type="ECO:0000256" key="1">
    <source>
        <dbReference type="SAM" id="MobiDB-lite"/>
    </source>
</evidence>
<sequence>MDATLSEADTRGPHTKTSGLRSERSPIGNEDNTNKAGNRNRNKNRNKKRNRNRNGNKKTENKEQDEPKPMVGGEEVGIEKSQAKSRRRRNNNEPNKKNTLYYSKEINVEERKQTAKRQEEIDQCIHALSDFKLFRKGKHVTSYGYRISVMTNSGKISQKVLFNIPFDYPKAPMKLAMRSNEEVSFYMDIVIANFNWKARQLVKEKWRILSQINYLISEFETLKMANYKQIDKLRNSFYKTI</sequence>
<dbReference type="AlphaFoldDB" id="A0A8B8UT23"/>
<feature type="compositionally biased region" description="Basic and acidic residues" evidence="1">
    <location>
        <begin position="57"/>
        <end position="68"/>
    </location>
</feature>
<organism evidence="2">
    <name type="scientific">Saccharomyces paradoxus</name>
    <name type="common">Yeast</name>
    <name type="synonym">Saccharomyces douglasii</name>
    <dbReference type="NCBI Taxonomy" id="27291"/>
    <lineage>
        <taxon>Eukaryota</taxon>
        <taxon>Fungi</taxon>
        <taxon>Dikarya</taxon>
        <taxon>Ascomycota</taxon>
        <taxon>Saccharomycotina</taxon>
        <taxon>Saccharomycetes</taxon>
        <taxon>Saccharomycetales</taxon>
        <taxon>Saccharomycetaceae</taxon>
        <taxon>Saccharomyces</taxon>
    </lineage>
</organism>
<dbReference type="KEGG" id="spao:SPAR_I00090"/>
<name>A0A8B8UT23_SACPA</name>
<feature type="compositionally biased region" description="Basic residues" evidence="1">
    <location>
        <begin position="38"/>
        <end position="56"/>
    </location>
</feature>
<dbReference type="RefSeq" id="XP_033766894.1">
    <property type="nucleotide sequence ID" value="XM_033911003.1"/>
</dbReference>
<reference evidence="2" key="1">
    <citation type="journal article" date="2017" name="Nat. Genet.">
        <title>Contrasting evolutionary genome dynamics between domesticated and wild yeasts.</title>
        <authorList>
            <person name="Yue J.X."/>
            <person name="Li J."/>
            <person name="Aigrain L."/>
            <person name="Hallin J."/>
            <person name="Persson K."/>
            <person name="Oliver K."/>
            <person name="Bergstrom A."/>
            <person name="Coupland P."/>
            <person name="Warringer J."/>
            <person name="Lagomarsino M.C."/>
            <person name="Fischer G."/>
            <person name="Durbin R."/>
            <person name="Liti G."/>
        </authorList>
    </citation>
    <scope>NUCLEOTIDE SEQUENCE</scope>
    <source>
        <strain evidence="2">CBS432</strain>
    </source>
</reference>
<accession>A0A8B8UT23</accession>
<dbReference type="VEuPathDB" id="FungiDB:SPAR_I00090"/>
<dbReference type="OrthoDB" id="4070430at2759"/>
<protein>
    <submittedName>
        <fullName evidence="2">Smu2p</fullName>
    </submittedName>
</protein>
<evidence type="ECO:0000313" key="2">
    <source>
        <dbReference type="RefSeq" id="XP_033766894.1"/>
    </source>
</evidence>
<reference evidence="2" key="4">
    <citation type="submission" date="2025-08" db="UniProtKB">
        <authorList>
            <consortium name="RefSeq"/>
        </authorList>
    </citation>
    <scope>IDENTIFICATION</scope>
    <source>
        <strain evidence="2">CBS432</strain>
    </source>
</reference>